<evidence type="ECO:0000313" key="3">
    <source>
        <dbReference type="EMBL" id="OXM13020.1"/>
    </source>
</evidence>
<keyword evidence="2" id="KW-0812">Transmembrane</keyword>
<sequence>MDDRKKQDEFWDSSENGGREQEEREVRQESGDYARDNMERENAERSNPQEDFSAPYESFKQDQSTDSESEYRARRLTDHGYGLDAGAHQPSDDLAAPPRQLHPFVPGSFAGKEEQRGKGGGSMFRTAAVSFLAGVLAISGLFWTMRTDNWLTGHHPLTAFASHGGHFQGAGKGHFAGKPGPSYSAHN</sequence>
<proteinExistence type="predicted"/>
<organism evidence="3 4">
    <name type="scientific">Paenibacillus herberti</name>
    <dbReference type="NCBI Taxonomy" id="1619309"/>
    <lineage>
        <taxon>Bacteria</taxon>
        <taxon>Bacillati</taxon>
        <taxon>Bacillota</taxon>
        <taxon>Bacilli</taxon>
        <taxon>Bacillales</taxon>
        <taxon>Paenibacillaceae</taxon>
        <taxon>Paenibacillus</taxon>
    </lineage>
</organism>
<gene>
    <name evidence="3" type="ORF">CGZ75_22830</name>
</gene>
<evidence type="ECO:0008006" key="5">
    <source>
        <dbReference type="Google" id="ProtNLM"/>
    </source>
</evidence>
<comment type="caution">
    <text evidence="3">The sequence shown here is derived from an EMBL/GenBank/DDBJ whole genome shotgun (WGS) entry which is preliminary data.</text>
</comment>
<feature type="transmembrane region" description="Helical" evidence="2">
    <location>
        <begin position="122"/>
        <end position="143"/>
    </location>
</feature>
<feature type="compositionally biased region" description="Basic and acidic residues" evidence="1">
    <location>
        <begin position="17"/>
        <end position="48"/>
    </location>
</feature>
<accession>A0A229NT15</accession>
<feature type="region of interest" description="Disordered" evidence="1">
    <location>
        <begin position="1"/>
        <end position="71"/>
    </location>
</feature>
<keyword evidence="2" id="KW-0472">Membrane</keyword>
<dbReference type="Proteomes" id="UP000215145">
    <property type="component" value="Unassembled WGS sequence"/>
</dbReference>
<dbReference type="RefSeq" id="WP_089526637.1">
    <property type="nucleotide sequence ID" value="NZ_NMUQ01000004.1"/>
</dbReference>
<feature type="region of interest" description="Disordered" evidence="1">
    <location>
        <begin position="81"/>
        <end position="100"/>
    </location>
</feature>
<evidence type="ECO:0000313" key="4">
    <source>
        <dbReference type="Proteomes" id="UP000215145"/>
    </source>
</evidence>
<keyword evidence="4" id="KW-1185">Reference proteome</keyword>
<dbReference type="AlphaFoldDB" id="A0A229NT15"/>
<reference evidence="3 4" key="1">
    <citation type="submission" date="2017-07" db="EMBL/GenBank/DDBJ databases">
        <title>Paenibacillus herberti R33 genome sequencing and assembly.</title>
        <authorList>
            <person name="Su W."/>
        </authorList>
    </citation>
    <scope>NUCLEOTIDE SEQUENCE [LARGE SCALE GENOMIC DNA]</scope>
    <source>
        <strain evidence="3 4">R33</strain>
    </source>
</reference>
<protein>
    <recommendedName>
        <fullName evidence="5">Transmembrane protein</fullName>
    </recommendedName>
</protein>
<name>A0A229NT15_9BACL</name>
<evidence type="ECO:0000256" key="1">
    <source>
        <dbReference type="SAM" id="MobiDB-lite"/>
    </source>
</evidence>
<evidence type="ECO:0000256" key="2">
    <source>
        <dbReference type="SAM" id="Phobius"/>
    </source>
</evidence>
<keyword evidence="2" id="KW-1133">Transmembrane helix</keyword>
<dbReference type="EMBL" id="NMUQ01000004">
    <property type="protein sequence ID" value="OXM13020.1"/>
    <property type="molecule type" value="Genomic_DNA"/>
</dbReference>